<dbReference type="InterPro" id="IPR005119">
    <property type="entry name" value="LysR_subst-bd"/>
</dbReference>
<evidence type="ECO:0000313" key="10">
    <source>
        <dbReference type="Proteomes" id="UP000182661"/>
    </source>
</evidence>
<gene>
    <name evidence="9" type="ORF">AX760_17750</name>
</gene>
<keyword evidence="2" id="KW-0805">Transcription regulation</keyword>
<dbReference type="GO" id="GO:0006351">
    <property type="term" value="P:DNA-templated transcription"/>
    <property type="evidence" value="ECO:0007669"/>
    <property type="project" value="TreeGrafter"/>
</dbReference>
<feature type="domain" description="HTH lysR-type" evidence="8">
    <location>
        <begin position="1"/>
        <end position="59"/>
    </location>
</feature>
<keyword evidence="3" id="KW-0238">DNA-binding</keyword>
<dbReference type="GO" id="GO:0003700">
    <property type="term" value="F:DNA-binding transcription factor activity"/>
    <property type="evidence" value="ECO:0007669"/>
    <property type="project" value="InterPro"/>
</dbReference>
<dbReference type="InterPro" id="IPR036388">
    <property type="entry name" value="WH-like_DNA-bd_sf"/>
</dbReference>
<evidence type="ECO:0000256" key="7">
    <source>
        <dbReference type="ARBA" id="ARBA00083243"/>
    </source>
</evidence>
<comment type="similarity">
    <text evidence="1">Belongs to the LysR transcriptional regulatory family.</text>
</comment>
<dbReference type="InterPro" id="IPR036390">
    <property type="entry name" value="WH_DNA-bd_sf"/>
</dbReference>
<evidence type="ECO:0000256" key="2">
    <source>
        <dbReference type="ARBA" id="ARBA00023015"/>
    </source>
</evidence>
<dbReference type="GO" id="GO:0043565">
    <property type="term" value="F:sequence-specific DNA binding"/>
    <property type="evidence" value="ECO:0007669"/>
    <property type="project" value="TreeGrafter"/>
</dbReference>
<evidence type="ECO:0000256" key="5">
    <source>
        <dbReference type="ARBA" id="ARBA00054626"/>
    </source>
</evidence>
<keyword evidence="4" id="KW-0804">Transcription</keyword>
<dbReference type="AlphaFoldDB" id="A0A657LW67"/>
<dbReference type="InterPro" id="IPR058163">
    <property type="entry name" value="LysR-type_TF_proteobact-type"/>
</dbReference>
<evidence type="ECO:0000256" key="6">
    <source>
        <dbReference type="ARBA" id="ARBA00067332"/>
    </source>
</evidence>
<dbReference type="Proteomes" id="UP000182661">
    <property type="component" value="Unassembled WGS sequence"/>
</dbReference>
<keyword evidence="10" id="KW-1185">Reference proteome</keyword>
<accession>A0A657LW67</accession>
<evidence type="ECO:0000256" key="1">
    <source>
        <dbReference type="ARBA" id="ARBA00009437"/>
    </source>
</evidence>
<reference evidence="9 10" key="1">
    <citation type="submission" date="2016-02" db="EMBL/GenBank/DDBJ databases">
        <title>Genome sequencing of a beta-galactosidase producing bacteria Rhizobium sp. 59.</title>
        <authorList>
            <person name="Wang D."/>
            <person name="Kot W."/>
            <person name="Qin Y."/>
            <person name="Hansen L."/>
            <person name="Naqvi K."/>
            <person name="Rensing C."/>
        </authorList>
    </citation>
    <scope>NUCLEOTIDE SEQUENCE [LARGE SCALE GENOMIC DNA]</scope>
    <source>
        <strain evidence="9 10">59</strain>
    </source>
</reference>
<dbReference type="OrthoDB" id="9786526at2"/>
<dbReference type="PANTHER" id="PTHR30537:SF5">
    <property type="entry name" value="HTH-TYPE TRANSCRIPTIONAL ACTIVATOR TTDR-RELATED"/>
    <property type="match status" value="1"/>
</dbReference>
<dbReference type="SUPFAM" id="SSF53850">
    <property type="entry name" value="Periplasmic binding protein-like II"/>
    <property type="match status" value="1"/>
</dbReference>
<evidence type="ECO:0000256" key="3">
    <source>
        <dbReference type="ARBA" id="ARBA00023125"/>
    </source>
</evidence>
<dbReference type="EMBL" id="LSRP01000087">
    <property type="protein sequence ID" value="OJF96412.1"/>
    <property type="molecule type" value="Genomic_DNA"/>
</dbReference>
<comment type="caution">
    <text evidence="9">The sequence shown here is derived from an EMBL/GenBank/DDBJ whole genome shotgun (WGS) entry which is preliminary data.</text>
</comment>
<dbReference type="SUPFAM" id="SSF46785">
    <property type="entry name" value="Winged helix' DNA-binding domain"/>
    <property type="match status" value="1"/>
</dbReference>
<dbReference type="InterPro" id="IPR000847">
    <property type="entry name" value="LysR_HTH_N"/>
</dbReference>
<sequence length="302" mass="32218">MDRLEAMSLLIDVMDAGSFSAAARKRAVPVATLTRKIGQLEQHLGVVLVIRSTRRLVLTDAGQRYLAAARQIIAQVNEVEREAAGEFVEPTGRLVVSAPRMFGRLHVLPIVTDFLQQHEGITVDLQLIDANVDLAAGAADLAVRIGALPDSSLIGTRLGRMRSVIVASPDFLDQYAVPQCPDDLAGLPSIILNIPLAGTTPRLGAGGPSWPAGKARLLVSGAEAAIAAAEAGLGFVQLLHYQAIDALNAGRVRLLLDSFEANPAPVHILHAPLTQLPQKIRRFLDFAGDRLRASLLAIERGN</sequence>
<organism evidence="9 10">
    <name type="scientific">Pararhizobium antarcticum</name>
    <dbReference type="NCBI Taxonomy" id="1798805"/>
    <lineage>
        <taxon>Bacteria</taxon>
        <taxon>Pseudomonadati</taxon>
        <taxon>Pseudomonadota</taxon>
        <taxon>Alphaproteobacteria</taxon>
        <taxon>Hyphomicrobiales</taxon>
        <taxon>Rhizobiaceae</taxon>
        <taxon>Rhizobium/Agrobacterium group</taxon>
        <taxon>Pararhizobium</taxon>
    </lineage>
</organism>
<dbReference type="Pfam" id="PF03466">
    <property type="entry name" value="LysR_substrate"/>
    <property type="match status" value="1"/>
</dbReference>
<evidence type="ECO:0000313" key="9">
    <source>
        <dbReference type="EMBL" id="OJF96412.1"/>
    </source>
</evidence>
<name>A0A657LW67_9HYPH</name>
<evidence type="ECO:0000256" key="4">
    <source>
        <dbReference type="ARBA" id="ARBA00023163"/>
    </source>
</evidence>
<dbReference type="FunFam" id="1.10.10.10:FF:000001">
    <property type="entry name" value="LysR family transcriptional regulator"/>
    <property type="match status" value="1"/>
</dbReference>
<evidence type="ECO:0000259" key="8">
    <source>
        <dbReference type="PROSITE" id="PS50931"/>
    </source>
</evidence>
<dbReference type="Gene3D" id="3.40.190.290">
    <property type="match status" value="1"/>
</dbReference>
<proteinExistence type="inferred from homology"/>
<dbReference type="PANTHER" id="PTHR30537">
    <property type="entry name" value="HTH-TYPE TRANSCRIPTIONAL REGULATOR"/>
    <property type="match status" value="1"/>
</dbReference>
<dbReference type="PROSITE" id="PS50931">
    <property type="entry name" value="HTH_LYSR"/>
    <property type="match status" value="1"/>
</dbReference>
<comment type="function">
    <text evidence="5">Transcriptional regulator of the ttuABCDE tartrate utilization operon.</text>
</comment>
<protein>
    <recommendedName>
        <fullName evidence="6">HTH-type transcriptional regulator TtuA</fullName>
    </recommendedName>
    <alternativeName>
        <fullName evidence="7">Tartrate utilization transcriptional regulator</fullName>
    </alternativeName>
</protein>
<dbReference type="Pfam" id="PF00126">
    <property type="entry name" value="HTH_1"/>
    <property type="match status" value="1"/>
</dbReference>
<dbReference type="Gene3D" id="1.10.10.10">
    <property type="entry name" value="Winged helix-like DNA-binding domain superfamily/Winged helix DNA-binding domain"/>
    <property type="match status" value="1"/>
</dbReference>